<keyword evidence="3" id="KW-0804">Transcription</keyword>
<dbReference type="GO" id="GO:0003700">
    <property type="term" value="F:DNA-binding transcription factor activity"/>
    <property type="evidence" value="ECO:0007669"/>
    <property type="project" value="InterPro"/>
</dbReference>
<name>A0A4Y5YT35_9MICO</name>
<dbReference type="EMBL" id="CP041040">
    <property type="protein sequence ID" value="QDE35676.1"/>
    <property type="molecule type" value="Genomic_DNA"/>
</dbReference>
<dbReference type="SUPFAM" id="SSF46689">
    <property type="entry name" value="Homeodomain-like"/>
    <property type="match status" value="1"/>
</dbReference>
<dbReference type="Gene3D" id="3.40.50.10490">
    <property type="entry name" value="Glucose-6-phosphate isomerase like protein, domain 1"/>
    <property type="match status" value="1"/>
</dbReference>
<feature type="region of interest" description="Disordered" evidence="4">
    <location>
        <begin position="1"/>
        <end position="20"/>
    </location>
</feature>
<dbReference type="InterPro" id="IPR000281">
    <property type="entry name" value="HTH_RpiR"/>
</dbReference>
<organism evidence="7 8">
    <name type="scientific">Microbacterium foliorum</name>
    <dbReference type="NCBI Taxonomy" id="104336"/>
    <lineage>
        <taxon>Bacteria</taxon>
        <taxon>Bacillati</taxon>
        <taxon>Actinomycetota</taxon>
        <taxon>Actinomycetes</taxon>
        <taxon>Micrococcales</taxon>
        <taxon>Microbacteriaceae</taxon>
        <taxon>Microbacterium</taxon>
    </lineage>
</organism>
<reference evidence="7 8" key="1">
    <citation type="submission" date="2019-06" db="EMBL/GenBank/DDBJ databases">
        <title>Complete genome of Microbacterium foliorum M2.</title>
        <authorList>
            <person name="Cao G."/>
        </authorList>
    </citation>
    <scope>NUCLEOTIDE SEQUENCE [LARGE SCALE GENOMIC DNA]</scope>
    <source>
        <strain evidence="7 8">M2</strain>
    </source>
</reference>
<dbReference type="PROSITE" id="PS51464">
    <property type="entry name" value="SIS"/>
    <property type="match status" value="1"/>
</dbReference>
<evidence type="ECO:0000256" key="2">
    <source>
        <dbReference type="ARBA" id="ARBA00023125"/>
    </source>
</evidence>
<evidence type="ECO:0000313" key="8">
    <source>
        <dbReference type="Proteomes" id="UP000316125"/>
    </source>
</evidence>
<feature type="domain" description="HTH rpiR-type" evidence="5">
    <location>
        <begin position="23"/>
        <end position="99"/>
    </location>
</feature>
<keyword evidence="2" id="KW-0238">DNA-binding</keyword>
<evidence type="ECO:0000313" key="7">
    <source>
        <dbReference type="EMBL" id="QDE35676.1"/>
    </source>
</evidence>
<dbReference type="AlphaFoldDB" id="A0A4Y5YT35"/>
<evidence type="ECO:0000256" key="4">
    <source>
        <dbReference type="SAM" id="MobiDB-lite"/>
    </source>
</evidence>
<dbReference type="PANTHER" id="PTHR30514:SF1">
    <property type="entry name" value="HTH-TYPE TRANSCRIPTIONAL REGULATOR HEXR-RELATED"/>
    <property type="match status" value="1"/>
</dbReference>
<feature type="domain" description="SIS" evidence="6">
    <location>
        <begin position="138"/>
        <end position="282"/>
    </location>
</feature>
<sequence>MPSPVRSAAGSWREPAPVFSPSAPPTARIAAVLNTLQPAERRVAELIVESAEAVVEWTAQELADRAGVGRATVVRACQSFGYRGYPQLRVALAAELGSGPTEAGIDHGPGALGRMRGEIGRLAASLPALTSLLDADAVDEAVRLAASARRLLVLANGLSSPIANDLAMRLTASGRSAEFIADAIAQQIAARHLTPDDVCLIVSGSGANEASLRVATAAARGGATVIALTSFASSALTEAATLSLVIAPTGVSFRDELEHTSRVAYLVFAEVFAAAVTTERGADAVQARAHALEVVSDNLGEGE</sequence>
<dbReference type="Gene3D" id="1.10.10.10">
    <property type="entry name" value="Winged helix-like DNA-binding domain superfamily/Winged helix DNA-binding domain"/>
    <property type="match status" value="1"/>
</dbReference>
<evidence type="ECO:0000256" key="3">
    <source>
        <dbReference type="ARBA" id="ARBA00023163"/>
    </source>
</evidence>
<dbReference type="GO" id="GO:1901135">
    <property type="term" value="P:carbohydrate derivative metabolic process"/>
    <property type="evidence" value="ECO:0007669"/>
    <property type="project" value="InterPro"/>
</dbReference>
<gene>
    <name evidence="7" type="ORF">FIV50_13290</name>
</gene>
<dbReference type="InterPro" id="IPR009057">
    <property type="entry name" value="Homeodomain-like_sf"/>
</dbReference>
<dbReference type="InterPro" id="IPR036388">
    <property type="entry name" value="WH-like_DNA-bd_sf"/>
</dbReference>
<dbReference type="Pfam" id="PF01418">
    <property type="entry name" value="HTH_6"/>
    <property type="match status" value="1"/>
</dbReference>
<dbReference type="GO" id="GO:0003677">
    <property type="term" value="F:DNA binding"/>
    <property type="evidence" value="ECO:0007669"/>
    <property type="project" value="UniProtKB-KW"/>
</dbReference>
<dbReference type="InterPro" id="IPR047640">
    <property type="entry name" value="RpiR-like"/>
</dbReference>
<dbReference type="InterPro" id="IPR035472">
    <property type="entry name" value="RpiR-like_SIS"/>
</dbReference>
<proteinExistence type="predicted"/>
<dbReference type="SUPFAM" id="SSF53697">
    <property type="entry name" value="SIS domain"/>
    <property type="match status" value="1"/>
</dbReference>
<evidence type="ECO:0000256" key="1">
    <source>
        <dbReference type="ARBA" id="ARBA00023015"/>
    </source>
</evidence>
<dbReference type="GO" id="GO:0097367">
    <property type="term" value="F:carbohydrate derivative binding"/>
    <property type="evidence" value="ECO:0007669"/>
    <property type="project" value="InterPro"/>
</dbReference>
<dbReference type="PANTHER" id="PTHR30514">
    <property type="entry name" value="GLUCOKINASE"/>
    <property type="match status" value="1"/>
</dbReference>
<dbReference type="InterPro" id="IPR001347">
    <property type="entry name" value="SIS_dom"/>
</dbReference>
<dbReference type="InterPro" id="IPR046348">
    <property type="entry name" value="SIS_dom_sf"/>
</dbReference>
<dbReference type="OrthoDB" id="3770404at2"/>
<dbReference type="Proteomes" id="UP000316125">
    <property type="component" value="Chromosome"/>
</dbReference>
<keyword evidence="1" id="KW-0805">Transcription regulation</keyword>
<dbReference type="Pfam" id="PF01380">
    <property type="entry name" value="SIS"/>
    <property type="match status" value="1"/>
</dbReference>
<evidence type="ECO:0000259" key="5">
    <source>
        <dbReference type="PROSITE" id="PS51071"/>
    </source>
</evidence>
<evidence type="ECO:0000259" key="6">
    <source>
        <dbReference type="PROSITE" id="PS51464"/>
    </source>
</evidence>
<dbReference type="PROSITE" id="PS51071">
    <property type="entry name" value="HTH_RPIR"/>
    <property type="match status" value="1"/>
</dbReference>
<accession>A0A4Y5YT35</accession>
<protein>
    <submittedName>
        <fullName evidence="7">MurR/RpiR family transcriptional regulator</fullName>
    </submittedName>
</protein>
<dbReference type="CDD" id="cd05013">
    <property type="entry name" value="SIS_RpiR"/>
    <property type="match status" value="1"/>
</dbReference>